<dbReference type="SUPFAM" id="SSF53098">
    <property type="entry name" value="Ribonuclease H-like"/>
    <property type="match status" value="1"/>
</dbReference>
<evidence type="ECO:0000313" key="2">
    <source>
        <dbReference type="EMBL" id="MFD2474953.1"/>
    </source>
</evidence>
<gene>
    <name evidence="2" type="ORF">ACFSVL_46610</name>
</gene>
<dbReference type="InterPro" id="IPR039365">
    <property type="entry name" value="IS701-like"/>
</dbReference>
<dbReference type="InterPro" id="IPR038721">
    <property type="entry name" value="IS701-like_DDE_dom"/>
</dbReference>
<dbReference type="PANTHER" id="PTHR33627">
    <property type="entry name" value="TRANSPOSASE"/>
    <property type="match status" value="1"/>
</dbReference>
<protein>
    <submittedName>
        <fullName evidence="2">IS701 family transposase</fullName>
    </submittedName>
</protein>
<comment type="caution">
    <text evidence="2">The sequence shown here is derived from an EMBL/GenBank/DDBJ whole genome shotgun (WGS) entry which is preliminary data.</text>
</comment>
<feature type="non-terminal residue" evidence="2">
    <location>
        <position position="1"/>
    </location>
</feature>
<reference evidence="3" key="1">
    <citation type="journal article" date="2019" name="Int. J. Syst. Evol. Microbiol.">
        <title>The Global Catalogue of Microorganisms (GCM) 10K type strain sequencing project: providing services to taxonomists for standard genome sequencing and annotation.</title>
        <authorList>
            <consortium name="The Broad Institute Genomics Platform"/>
            <consortium name="The Broad Institute Genome Sequencing Center for Infectious Disease"/>
            <person name="Wu L."/>
            <person name="Ma J."/>
        </authorList>
    </citation>
    <scope>NUCLEOTIDE SEQUENCE [LARGE SCALE GENOMIC DNA]</scope>
    <source>
        <strain evidence="3">CGMCC 4.7641</strain>
    </source>
</reference>
<evidence type="ECO:0000313" key="3">
    <source>
        <dbReference type="Proteomes" id="UP001597483"/>
    </source>
</evidence>
<feature type="domain" description="Transposase IS701-like DDE" evidence="1">
    <location>
        <begin position="37"/>
        <end position="244"/>
    </location>
</feature>
<keyword evidence="3" id="KW-1185">Reference proteome</keyword>
<name>A0ABW5HNR0_9PSEU</name>
<dbReference type="EMBL" id="JBHUKS010000050">
    <property type="protein sequence ID" value="MFD2474953.1"/>
    <property type="molecule type" value="Genomic_DNA"/>
</dbReference>
<dbReference type="Pfam" id="PF13546">
    <property type="entry name" value="DDE_5"/>
    <property type="match status" value="1"/>
</dbReference>
<dbReference type="NCBIfam" id="NF033540">
    <property type="entry name" value="transpos_IS701"/>
    <property type="match status" value="1"/>
</dbReference>
<proteinExistence type="predicted"/>
<sequence>RALNAELDGFVGEVFVPGQPVRGAQRRAELWGHHLRGSLLTDVKRKTATGMGRVLGVSTQSLNHLVTDSPWEWGPVQNRVAVRAQRLLRPVAWAVDDTTFLKDGHDSVGVARQHSGRAGGQANCQAAVSVTACGKAGAIPLAWRLFLPKSWNPEVSAERRLTCRVPEDEVHRRKWELALDALDEVLGLGLEPPPVVADRDYGRAGEFRDGLARRGLGFVVQVNSDVSVLPWRAEPDTPWAREGKHVPAAELAAGASRVPVSWHTGEGERVADFSLLRVREAGIPARQRASRAGTALPDRWLLVQWDNEKPAAPAHAWLARLPGVARPTLQRLVRLAKTRWAVETGYRELKDTLGIDHFEGRTWPGWHRHVTLVTAALLFLTEHRAHAPKHAAPA</sequence>
<dbReference type="PANTHER" id="PTHR33627:SF1">
    <property type="entry name" value="TRANSPOSASE"/>
    <property type="match status" value="1"/>
</dbReference>
<organism evidence="2 3">
    <name type="scientific">Amycolatopsis silviterrae</name>
    <dbReference type="NCBI Taxonomy" id="1656914"/>
    <lineage>
        <taxon>Bacteria</taxon>
        <taxon>Bacillati</taxon>
        <taxon>Actinomycetota</taxon>
        <taxon>Actinomycetes</taxon>
        <taxon>Pseudonocardiales</taxon>
        <taxon>Pseudonocardiaceae</taxon>
        <taxon>Amycolatopsis</taxon>
    </lineage>
</organism>
<evidence type="ECO:0000259" key="1">
    <source>
        <dbReference type="Pfam" id="PF13546"/>
    </source>
</evidence>
<dbReference type="InterPro" id="IPR012337">
    <property type="entry name" value="RNaseH-like_sf"/>
</dbReference>
<accession>A0ABW5HNR0</accession>
<dbReference type="RefSeq" id="WP_378314616.1">
    <property type="nucleotide sequence ID" value="NZ_JBHUKS010000050.1"/>
</dbReference>
<dbReference type="Proteomes" id="UP001597483">
    <property type="component" value="Unassembled WGS sequence"/>
</dbReference>